<protein>
    <submittedName>
        <fullName evidence="6">MFS transporter</fullName>
    </submittedName>
</protein>
<organism evidence="6 7">
    <name type="scientific">Parazoarcus communis SWub3 = DSM 12120</name>
    <dbReference type="NCBI Taxonomy" id="1121029"/>
    <lineage>
        <taxon>Bacteria</taxon>
        <taxon>Pseudomonadati</taxon>
        <taxon>Pseudomonadota</taxon>
        <taxon>Betaproteobacteria</taxon>
        <taxon>Rhodocyclales</taxon>
        <taxon>Zoogloeaceae</taxon>
        <taxon>Parazoarcus</taxon>
    </lineage>
</organism>
<evidence type="ECO:0000256" key="1">
    <source>
        <dbReference type="ARBA" id="ARBA00022692"/>
    </source>
</evidence>
<dbReference type="GO" id="GO:0005886">
    <property type="term" value="C:plasma membrane"/>
    <property type="evidence" value="ECO:0007669"/>
    <property type="project" value="TreeGrafter"/>
</dbReference>
<dbReference type="Proteomes" id="UP000248259">
    <property type="component" value="Unassembled WGS sequence"/>
</dbReference>
<sequence>MLPHLLPIGALLAGIALLLLGTGLLNTVLALRGSLEGYSDATLGLIGSAYFIGFFAGTFVAPPLIRRMGHVRAFAFFAAATAGCVLLHALLVSAPVWFGLRIVTGIALVGLYTVIESWLNSQAPTERRGQVFAIYMAVNLGALALAQQLLRLGTPAEFGLFAIAAIFVCLAVMPVTATLLPPPTLTHTPRLSLHALWKAAPVACAGSVLSGLAMGAFWGMSAVYGGRIGLDDNGVALLVTLSILGGALGQWPIGRFSDRTDRRRALGLVAGAACLAALLWAVLGSTGEAVLIAGALFGAAAFALYPIVVAHLIDHLAHEDILSGNAGLLLLHGAGAAVGPAVAGSLMGWLGPIALPLHFALMLAPLSAFALWHARRGADEIVEEAAHFMPMLRTSPTVLEMMTPGELPTSAAEVAAAEPAAPPTAESPAASDPDRSRAPD</sequence>
<dbReference type="AlphaFoldDB" id="A0A323UYM1"/>
<feature type="transmembrane region" description="Helical" evidence="5">
    <location>
        <begin position="235"/>
        <end position="253"/>
    </location>
</feature>
<keyword evidence="2 5" id="KW-1133">Transmembrane helix</keyword>
<feature type="transmembrane region" description="Helical" evidence="5">
    <location>
        <begin position="131"/>
        <end position="152"/>
    </location>
</feature>
<dbReference type="RefSeq" id="WP_110523591.1">
    <property type="nucleotide sequence ID" value="NZ_QKOE01000003.1"/>
</dbReference>
<feature type="transmembrane region" description="Helical" evidence="5">
    <location>
        <begin position="73"/>
        <end position="92"/>
    </location>
</feature>
<proteinExistence type="predicted"/>
<evidence type="ECO:0000256" key="5">
    <source>
        <dbReference type="SAM" id="Phobius"/>
    </source>
</evidence>
<gene>
    <name evidence="6" type="ORF">DNK49_06940</name>
</gene>
<feature type="transmembrane region" description="Helical" evidence="5">
    <location>
        <begin position="158"/>
        <end position="180"/>
    </location>
</feature>
<keyword evidence="1 5" id="KW-0812">Transmembrane</keyword>
<feature type="transmembrane region" description="Helical" evidence="5">
    <location>
        <begin position="353"/>
        <end position="372"/>
    </location>
</feature>
<keyword evidence="7" id="KW-1185">Reference proteome</keyword>
<feature type="transmembrane region" description="Helical" evidence="5">
    <location>
        <begin position="98"/>
        <end position="119"/>
    </location>
</feature>
<dbReference type="InterPro" id="IPR011701">
    <property type="entry name" value="MFS"/>
</dbReference>
<dbReference type="EMBL" id="QKOE01000003">
    <property type="protein sequence ID" value="PZA17577.1"/>
    <property type="molecule type" value="Genomic_DNA"/>
</dbReference>
<dbReference type="CDD" id="cd17477">
    <property type="entry name" value="MFS_YcaD_like"/>
    <property type="match status" value="1"/>
</dbReference>
<comment type="caution">
    <text evidence="6">The sequence shown here is derived from an EMBL/GenBank/DDBJ whole genome shotgun (WGS) entry which is preliminary data.</text>
</comment>
<accession>A0A323UYM1</accession>
<evidence type="ECO:0000256" key="2">
    <source>
        <dbReference type="ARBA" id="ARBA00022989"/>
    </source>
</evidence>
<dbReference type="PANTHER" id="PTHR23521">
    <property type="entry name" value="TRANSPORTER MFS SUPERFAMILY"/>
    <property type="match status" value="1"/>
</dbReference>
<feature type="transmembrane region" description="Helical" evidence="5">
    <location>
        <begin position="41"/>
        <end position="61"/>
    </location>
</feature>
<evidence type="ECO:0000313" key="6">
    <source>
        <dbReference type="EMBL" id="PZA17577.1"/>
    </source>
</evidence>
<feature type="transmembrane region" description="Helical" evidence="5">
    <location>
        <begin position="200"/>
        <end position="223"/>
    </location>
</feature>
<feature type="transmembrane region" description="Helical" evidence="5">
    <location>
        <begin position="325"/>
        <end position="347"/>
    </location>
</feature>
<dbReference type="InterPro" id="IPR036259">
    <property type="entry name" value="MFS_trans_sf"/>
</dbReference>
<dbReference type="SUPFAM" id="SSF103473">
    <property type="entry name" value="MFS general substrate transporter"/>
    <property type="match status" value="1"/>
</dbReference>
<reference evidence="6 7" key="1">
    <citation type="submission" date="2018-06" db="EMBL/GenBank/DDBJ databases">
        <title>Azoarcus communis strain SWub3 genome.</title>
        <authorList>
            <person name="Zorraquino Salvo V."/>
            <person name="Toubiana D."/>
            <person name="Blumwald E."/>
        </authorList>
    </citation>
    <scope>NUCLEOTIDE SEQUENCE [LARGE SCALE GENOMIC DNA]</scope>
    <source>
        <strain evidence="6 7">SWub3</strain>
    </source>
</reference>
<dbReference type="PANTHER" id="PTHR23521:SF3">
    <property type="entry name" value="MFS TRANSPORTER"/>
    <property type="match status" value="1"/>
</dbReference>
<feature type="region of interest" description="Disordered" evidence="4">
    <location>
        <begin position="408"/>
        <end position="440"/>
    </location>
</feature>
<feature type="transmembrane region" description="Helical" evidence="5">
    <location>
        <begin position="289"/>
        <end position="313"/>
    </location>
</feature>
<dbReference type="OrthoDB" id="9810614at2"/>
<dbReference type="Pfam" id="PF07690">
    <property type="entry name" value="MFS_1"/>
    <property type="match status" value="2"/>
</dbReference>
<dbReference type="GO" id="GO:0022857">
    <property type="term" value="F:transmembrane transporter activity"/>
    <property type="evidence" value="ECO:0007669"/>
    <property type="project" value="InterPro"/>
</dbReference>
<evidence type="ECO:0000256" key="3">
    <source>
        <dbReference type="ARBA" id="ARBA00023136"/>
    </source>
</evidence>
<name>A0A323UYM1_9RHOO</name>
<evidence type="ECO:0000313" key="7">
    <source>
        <dbReference type="Proteomes" id="UP000248259"/>
    </source>
</evidence>
<feature type="transmembrane region" description="Helical" evidence="5">
    <location>
        <begin position="265"/>
        <end position="283"/>
    </location>
</feature>
<feature type="compositionally biased region" description="Low complexity" evidence="4">
    <location>
        <begin position="408"/>
        <end position="431"/>
    </location>
</feature>
<evidence type="ECO:0000256" key="4">
    <source>
        <dbReference type="SAM" id="MobiDB-lite"/>
    </source>
</evidence>
<dbReference type="InterPro" id="IPR047200">
    <property type="entry name" value="MFS_YcaD-like"/>
</dbReference>
<dbReference type="Gene3D" id="1.20.1250.20">
    <property type="entry name" value="MFS general substrate transporter like domains"/>
    <property type="match status" value="2"/>
</dbReference>
<keyword evidence="3 5" id="KW-0472">Membrane</keyword>